<name>A0A9W8A0B9_9FUNG</name>
<feature type="compositionally biased region" description="Low complexity" evidence="5">
    <location>
        <begin position="647"/>
        <end position="656"/>
    </location>
</feature>
<comment type="subcellular location">
    <subcellularLocation>
        <location evidence="1">Membrane</location>
        <topology evidence="1">Multi-pass membrane protein</topology>
    </subcellularLocation>
</comment>
<feature type="compositionally biased region" description="Low complexity" evidence="5">
    <location>
        <begin position="65"/>
        <end position="86"/>
    </location>
</feature>
<dbReference type="Pfam" id="PF11744">
    <property type="entry name" value="ALMT"/>
    <property type="match status" value="1"/>
</dbReference>
<gene>
    <name evidence="9" type="ORF">IWQ60_008734</name>
</gene>
<feature type="compositionally biased region" description="Polar residues" evidence="5">
    <location>
        <begin position="583"/>
        <end position="592"/>
    </location>
</feature>
<feature type="region of interest" description="Disordered" evidence="5">
    <location>
        <begin position="1"/>
        <end position="121"/>
    </location>
</feature>
<feature type="transmembrane region" description="Helical" evidence="6">
    <location>
        <begin position="1067"/>
        <end position="1083"/>
    </location>
</feature>
<feature type="transmembrane region" description="Helical" evidence="6">
    <location>
        <begin position="1115"/>
        <end position="1133"/>
    </location>
</feature>
<feature type="transmembrane region" description="Helical" evidence="6">
    <location>
        <begin position="156"/>
        <end position="175"/>
    </location>
</feature>
<dbReference type="Pfam" id="PF10337">
    <property type="entry name" value="ArAE_2_N"/>
    <property type="match status" value="1"/>
</dbReference>
<organism evidence="9 10">
    <name type="scientific">Tieghemiomyces parasiticus</name>
    <dbReference type="NCBI Taxonomy" id="78921"/>
    <lineage>
        <taxon>Eukaryota</taxon>
        <taxon>Fungi</taxon>
        <taxon>Fungi incertae sedis</taxon>
        <taxon>Zoopagomycota</taxon>
        <taxon>Kickxellomycotina</taxon>
        <taxon>Dimargaritomycetes</taxon>
        <taxon>Dimargaritales</taxon>
        <taxon>Dimargaritaceae</taxon>
        <taxon>Tieghemiomyces</taxon>
    </lineage>
</organism>
<protein>
    <recommendedName>
        <fullName evidence="11">ER transporter 6TM N-terminal domain-containing protein</fullName>
    </recommendedName>
</protein>
<reference evidence="9" key="1">
    <citation type="submission" date="2022-07" db="EMBL/GenBank/DDBJ databases">
        <title>Phylogenomic reconstructions and comparative analyses of Kickxellomycotina fungi.</title>
        <authorList>
            <person name="Reynolds N.K."/>
            <person name="Stajich J.E."/>
            <person name="Barry K."/>
            <person name="Grigoriev I.V."/>
            <person name="Crous P."/>
            <person name="Smith M.E."/>
        </authorList>
    </citation>
    <scope>NUCLEOTIDE SEQUENCE</scope>
    <source>
        <strain evidence="9">RSA 861</strain>
    </source>
</reference>
<dbReference type="OrthoDB" id="68611at2759"/>
<dbReference type="InterPro" id="IPR018820">
    <property type="entry name" value="BRE4-related_DUF2421"/>
</dbReference>
<evidence type="ECO:0000256" key="4">
    <source>
        <dbReference type="ARBA" id="ARBA00023136"/>
    </source>
</evidence>
<evidence type="ECO:0008006" key="11">
    <source>
        <dbReference type="Google" id="ProtNLM"/>
    </source>
</evidence>
<dbReference type="InterPro" id="IPR020966">
    <property type="entry name" value="ALMT"/>
</dbReference>
<dbReference type="PANTHER" id="PTHR47804:SF3">
    <property type="entry name" value="PROTEIN BRE4"/>
    <property type="match status" value="1"/>
</dbReference>
<feature type="transmembrane region" description="Helical" evidence="6">
    <location>
        <begin position="307"/>
        <end position="327"/>
    </location>
</feature>
<feature type="region of interest" description="Disordered" evidence="5">
    <location>
        <begin position="565"/>
        <end position="611"/>
    </location>
</feature>
<feature type="domain" description="Putative ER transporter 6TM N-terminal" evidence="8">
    <location>
        <begin position="247"/>
        <end position="409"/>
    </location>
</feature>
<keyword evidence="2 6" id="KW-0812">Transmembrane</keyword>
<evidence type="ECO:0000313" key="10">
    <source>
        <dbReference type="Proteomes" id="UP001150569"/>
    </source>
</evidence>
<evidence type="ECO:0000256" key="6">
    <source>
        <dbReference type="SAM" id="Phobius"/>
    </source>
</evidence>
<evidence type="ECO:0000259" key="8">
    <source>
        <dbReference type="Pfam" id="PF10337"/>
    </source>
</evidence>
<feature type="region of interest" description="Disordered" evidence="5">
    <location>
        <begin position="628"/>
        <end position="661"/>
    </location>
</feature>
<keyword evidence="3 6" id="KW-1133">Transmembrane helix</keyword>
<comment type="caution">
    <text evidence="9">The sequence shown here is derived from an EMBL/GenBank/DDBJ whole genome shotgun (WGS) entry which is preliminary data.</text>
</comment>
<feature type="compositionally biased region" description="Polar residues" evidence="5">
    <location>
        <begin position="1670"/>
        <end position="1688"/>
    </location>
</feature>
<proteinExistence type="predicted"/>
<evidence type="ECO:0000256" key="2">
    <source>
        <dbReference type="ARBA" id="ARBA00022692"/>
    </source>
</evidence>
<feature type="compositionally biased region" description="Polar residues" evidence="5">
    <location>
        <begin position="1696"/>
        <end position="1709"/>
    </location>
</feature>
<feature type="compositionally biased region" description="Polar residues" evidence="5">
    <location>
        <begin position="1362"/>
        <end position="1378"/>
    </location>
</feature>
<feature type="compositionally biased region" description="Polar residues" evidence="5">
    <location>
        <begin position="87"/>
        <end position="103"/>
    </location>
</feature>
<evidence type="ECO:0000256" key="3">
    <source>
        <dbReference type="ARBA" id="ARBA00022989"/>
    </source>
</evidence>
<dbReference type="GO" id="GO:0016020">
    <property type="term" value="C:membrane"/>
    <property type="evidence" value="ECO:0007669"/>
    <property type="project" value="UniProtKB-SubCell"/>
</dbReference>
<feature type="compositionally biased region" description="Basic residues" evidence="5">
    <location>
        <begin position="946"/>
        <end position="957"/>
    </location>
</feature>
<feature type="transmembrane region" description="Helical" evidence="6">
    <location>
        <begin position="181"/>
        <end position="199"/>
    </location>
</feature>
<dbReference type="InterPro" id="IPR018823">
    <property type="entry name" value="ArAE_2_N"/>
</dbReference>
<accession>A0A9W8A0B9</accession>
<feature type="compositionally biased region" description="Basic residues" evidence="5">
    <location>
        <begin position="49"/>
        <end position="58"/>
    </location>
</feature>
<sequence length="1780" mass="196248">MGPKSRLSSLPLLTPGRPDEAMSSTSSQAPHPSPSPRFSSSTHDDQLRLTHHHANRQHRPQDPDVSYPVNSPKPSSSSVDSVRIPVTNGTNDAAASSGWSPSDTPAPTAPPPTFANQPSPWLQTPPSFRVRLRNFAFAGVKSVKDQLLTPGSLTHLVRAVLVFSLSTLFILVSAIDRWLGPYAYILPFSSAFCSTAPTLGAHLEGVILALSALAATFGYTWLGRLAAEKCNEHYLNDQGDGDHGGRAILGVWLFLGIFWMSLIRVRDQRYFNPGILFGLPLIIATTYHVDRQAGAVQLVWSLVKPLVFGALFALVVGTCLLPVSATFNLEKQVLRVMCHVMTVIDTTTKSFLLDGSTRLPTAQELNAQMGQVRAAMTVLQRTFLEAKYEITYSSHKPEDFAAIQLTLLKISQHLGSMTLSVQNERFVVYGPCNTGNYATAPPTAASATRSADPSPLGRVGVVTKELQRADPAVFLRLLDTFGPSIHEMAYLCELTLDRCVHQFIKNCRHLERSSALPRIVNDVPDNLLIHLYSAIEAHYQEYRNDRSQGIFANLYRNLLGLRTRHAPPNSVPTQPGRGDAADHQQTNTTTPVAGTPRADNQPRPVPFGSRVPLRRMTDLFTPLKQTVSPPALVPLSRPSPFNPVDPSATTTASTSSNSDVHRLHSTASSHIGTDMDNLCRHVLSNEPLSEADMEAFVRRIQQAITRFDSLEVTTLYKAYHHVEPGVERDSIAEDSLHPRSNVPGHAAQFQEPREEAFLIFFFLFSLREIALLLSTMVEQIHALQISRSKSQQLRVRWNQDFTRLFRRVRRRVARRVPGIPVSVDEPPDPRPGPESPERRAGHGLETAKGPRHWWSQRRRQQRRTRWRRDREYGKLPGGYTALSNGSESADDSDRPATSDAAQSVRQGLLGRDRQQVSVSECDNPEDGASDATSSPSARYPREPRARRTGVKPHRRGRATFVSDSSDDNTTFEETFTDRESRSSANEPIDNLAYIATGASPVTSTLSPFRELPAKGLSRWLQRRLWDILCWFRSPPVRYALKISLAITLISFPAWFDHSMYYYSSQKMQWITITILIALAPTVGRTLTMSVYRLIATFYAVSVSIASWYMTQANSYGLFFVTMFFVTPAFYIVIFTPHKSVGYLSITLYAVTVFIIYPRHGQVNADTVLTLAYKRLWTSIAGILASLIAGLCFWPMIAHVEVRRLAARGLDSIGVVFSKLVARLVIHPLLNPDNHYFKLYLEHVRTVEAEAEIARLKVTAAGHHPSLRRVPSAPIVALNHHAPRHAVLGTGNVDLGELEAQEAAERPQGNSADRRRSVPDTIRGGHSPRRPSAGRVSRATSQSTRAPLRSKSLNDLRVPIPASASTSVTDQPRTTTSVHATPVPRSIMNDHRYPYSEFPPPSRILKAHARLNRDFNQSIRQLQDLLGRCQQFLKDAQLEPRLQGPFRSAVYAAILGHLQNIVDRIISMGVATNYISPRVHNAIISPFNHHGRRDVTAAILINAYSLAGALRSKTPLPPFLPSARAARLRLINHIRAYLMSHQPKLASESDLRDQVDGGGGGGKAGSSTAPTGQYEPYLTAWSPITYESLVSSDLTVNKNGLRLATAPKLSQAIPGSSAPRGGIAPSPSIPPPSDDDARDGDDEGDDQYEDGDHGLHMRQDAKPVPHPSLLPASSSGQDTTTRVSSTGTSAPHLPGPRTTSNQPSSSTSADQPAPSDAGGEDGSLQKLLMGKSGFMLSTFYWYAYSAALEEVIEDLEALMVLVKSLVGENDELHKLLRPTDW</sequence>
<dbReference type="EMBL" id="JANBPT010000673">
    <property type="protein sequence ID" value="KAJ1914643.1"/>
    <property type="molecule type" value="Genomic_DNA"/>
</dbReference>
<feature type="compositionally biased region" description="Acidic residues" evidence="5">
    <location>
        <begin position="1632"/>
        <end position="1648"/>
    </location>
</feature>
<feature type="transmembrane region" description="Helical" evidence="6">
    <location>
        <begin position="1140"/>
        <end position="1156"/>
    </location>
</feature>
<dbReference type="InterPro" id="IPR052430">
    <property type="entry name" value="IVT-Associated"/>
</dbReference>
<feature type="domain" description="DUF2421" evidence="7">
    <location>
        <begin position="1407"/>
        <end position="1522"/>
    </location>
</feature>
<dbReference type="Proteomes" id="UP001150569">
    <property type="component" value="Unassembled WGS sequence"/>
</dbReference>
<evidence type="ECO:0000313" key="9">
    <source>
        <dbReference type="EMBL" id="KAJ1914643.1"/>
    </source>
</evidence>
<feature type="transmembrane region" description="Helical" evidence="6">
    <location>
        <begin position="247"/>
        <end position="263"/>
    </location>
</feature>
<evidence type="ECO:0000259" key="7">
    <source>
        <dbReference type="Pfam" id="PF10334"/>
    </source>
</evidence>
<feature type="compositionally biased region" description="Basic and acidic residues" evidence="5">
    <location>
        <begin position="1649"/>
        <end position="1662"/>
    </location>
</feature>
<feature type="region of interest" description="Disordered" evidence="5">
    <location>
        <begin position="1301"/>
        <end position="1378"/>
    </location>
</feature>
<feature type="region of interest" description="Disordered" evidence="5">
    <location>
        <begin position="1544"/>
        <end position="1572"/>
    </location>
</feature>
<dbReference type="PANTHER" id="PTHR47804">
    <property type="entry name" value="60S RIBOSOMAL PROTEIN L19"/>
    <property type="match status" value="1"/>
</dbReference>
<feature type="transmembrane region" description="Helical" evidence="6">
    <location>
        <begin position="1176"/>
        <end position="1196"/>
    </location>
</feature>
<feature type="region of interest" description="Disordered" evidence="5">
    <location>
        <begin position="1610"/>
        <end position="1723"/>
    </location>
</feature>
<dbReference type="Pfam" id="PF10334">
    <property type="entry name" value="BRE4"/>
    <property type="match status" value="1"/>
</dbReference>
<dbReference type="GO" id="GO:0015743">
    <property type="term" value="P:malate transport"/>
    <property type="evidence" value="ECO:0007669"/>
    <property type="project" value="InterPro"/>
</dbReference>
<evidence type="ECO:0000256" key="5">
    <source>
        <dbReference type="SAM" id="MobiDB-lite"/>
    </source>
</evidence>
<keyword evidence="10" id="KW-1185">Reference proteome</keyword>
<evidence type="ECO:0000256" key="1">
    <source>
        <dbReference type="ARBA" id="ARBA00004141"/>
    </source>
</evidence>
<feature type="compositionally biased region" description="Basic residues" evidence="5">
    <location>
        <begin position="849"/>
        <end position="867"/>
    </location>
</feature>
<feature type="transmembrane region" description="Helical" evidence="6">
    <location>
        <begin position="206"/>
        <end position="227"/>
    </location>
</feature>
<feature type="region of interest" description="Disordered" evidence="5">
    <location>
        <begin position="819"/>
        <end position="983"/>
    </location>
</feature>
<keyword evidence="4 6" id="KW-0472">Membrane</keyword>
<feature type="transmembrane region" description="Helical" evidence="6">
    <location>
        <begin position="270"/>
        <end position="287"/>
    </location>
</feature>